<name>K9L5L0_9CAUD</name>
<dbReference type="KEGG" id="vg:14515291"/>
<organism evidence="1 2">
    <name type="scientific">Pectobacterium phage phiTE</name>
    <dbReference type="NCBI Taxonomy" id="1116482"/>
    <lineage>
        <taxon>Viruses</taxon>
        <taxon>Duplodnaviria</taxon>
        <taxon>Heunggongvirae</taxon>
        <taxon>Uroviricota</taxon>
        <taxon>Caudoviricetes</taxon>
        <taxon>Vequintavirinae</taxon>
        <taxon>Certrevirus</taxon>
        <taxon>Certrevirus phiTE</taxon>
    </lineage>
</organism>
<proteinExistence type="predicted"/>
<reference evidence="2" key="1">
    <citation type="submission" date="2011-11" db="EMBL/GenBank/DDBJ databases">
        <title>Escape from toxin-antitoxin mediated abortive infection can occur by recombination within a generalized transducing phage of Pectobacterium atrosepticum.</title>
        <authorList>
            <person name="Blower T.R."/>
            <person name="Evans T.J."/>
            <person name="Przybilski R."/>
            <person name="Fineran P.C."/>
            <person name="Salmond G.P.C."/>
        </authorList>
    </citation>
    <scope>NUCLEOTIDE SEQUENCE [LARGE SCALE GENOMIC DNA]</scope>
</reference>
<reference evidence="1 2" key="2">
    <citation type="journal article" date="2012" name="PLoS Genet.">
        <title>Viral evasion of a bacterial suicide system by RNA-based molecular mimicry enables infectious altruism.</title>
        <authorList>
            <person name="Blower T.R."/>
            <person name="Evans T.J."/>
            <person name="Przybilski R."/>
            <person name="Fineran P.C."/>
            <person name="Salmond G.P."/>
        </authorList>
    </citation>
    <scope>NUCLEOTIDE SEQUENCE [LARGE SCALE GENOMIC DNA]</scope>
</reference>
<dbReference type="EMBL" id="JQ015307">
    <property type="protein sequence ID" value="AEZ66262.1"/>
    <property type="molecule type" value="Genomic_DNA"/>
</dbReference>
<dbReference type="Proteomes" id="UP000010999">
    <property type="component" value="Segment"/>
</dbReference>
<accession>K9L5L0</accession>
<evidence type="ECO:0000313" key="2">
    <source>
        <dbReference type="Proteomes" id="UP000010999"/>
    </source>
</evidence>
<sequence length="55" mass="6345">MMQRQNRLAVAIKEEANGQIFAGVSDGSYTESFHADSLEYLAHRLEMIVDDWRLM</sequence>
<evidence type="ECO:0000313" key="1">
    <source>
        <dbReference type="EMBL" id="AEZ66262.1"/>
    </source>
</evidence>
<dbReference type="RefSeq" id="YP_007392558.1">
    <property type="nucleotide sequence ID" value="NC_020201.1"/>
</dbReference>
<dbReference type="GeneID" id="14515291"/>
<gene>
    <name evidence="1" type="ORF">phiTE_096</name>
</gene>
<keyword evidence="2" id="KW-1185">Reference proteome</keyword>
<protein>
    <submittedName>
        <fullName evidence="1">Uncharacterized protein</fullName>
    </submittedName>
</protein>